<gene>
    <name evidence="1" type="ORF">ZOSMA_190G00090</name>
</gene>
<keyword evidence="2" id="KW-1185">Reference proteome</keyword>
<protein>
    <submittedName>
        <fullName evidence="1">Uncharacterized protein</fullName>
    </submittedName>
</protein>
<dbReference type="Proteomes" id="UP000036987">
    <property type="component" value="Unassembled WGS sequence"/>
</dbReference>
<reference evidence="2" key="1">
    <citation type="journal article" date="2016" name="Nature">
        <title>The genome of the seagrass Zostera marina reveals angiosperm adaptation to the sea.</title>
        <authorList>
            <person name="Olsen J.L."/>
            <person name="Rouze P."/>
            <person name="Verhelst B."/>
            <person name="Lin Y.-C."/>
            <person name="Bayer T."/>
            <person name="Collen J."/>
            <person name="Dattolo E."/>
            <person name="De Paoli E."/>
            <person name="Dittami S."/>
            <person name="Maumus F."/>
            <person name="Michel G."/>
            <person name="Kersting A."/>
            <person name="Lauritano C."/>
            <person name="Lohaus R."/>
            <person name="Toepel M."/>
            <person name="Tonon T."/>
            <person name="Vanneste K."/>
            <person name="Amirebrahimi M."/>
            <person name="Brakel J."/>
            <person name="Bostroem C."/>
            <person name="Chovatia M."/>
            <person name="Grimwood J."/>
            <person name="Jenkins J.W."/>
            <person name="Jueterbock A."/>
            <person name="Mraz A."/>
            <person name="Stam W.T."/>
            <person name="Tice H."/>
            <person name="Bornberg-Bauer E."/>
            <person name="Green P.J."/>
            <person name="Pearson G.A."/>
            <person name="Procaccini G."/>
            <person name="Duarte C.M."/>
            <person name="Schmutz J."/>
            <person name="Reusch T.B.H."/>
            <person name="Van de Peer Y."/>
        </authorList>
    </citation>
    <scope>NUCLEOTIDE SEQUENCE [LARGE SCALE GENOMIC DNA]</scope>
    <source>
        <strain evidence="2">cv. Finnish</strain>
    </source>
</reference>
<sequence>MDSTQDQELLTCDLKNRKKAKKTQVANLIGRSYNGNPKSQTPITQIVTESRKSQTVKISNLEISEDDRADCKDLTEDDRTEQSWKKTIAEVAGDRGRIVFGNRREISVNFGRKKTKSI</sequence>
<organism evidence="1 2">
    <name type="scientific">Zostera marina</name>
    <name type="common">Eelgrass</name>
    <dbReference type="NCBI Taxonomy" id="29655"/>
    <lineage>
        <taxon>Eukaryota</taxon>
        <taxon>Viridiplantae</taxon>
        <taxon>Streptophyta</taxon>
        <taxon>Embryophyta</taxon>
        <taxon>Tracheophyta</taxon>
        <taxon>Spermatophyta</taxon>
        <taxon>Magnoliopsida</taxon>
        <taxon>Liliopsida</taxon>
        <taxon>Zosteraceae</taxon>
        <taxon>Zostera</taxon>
    </lineage>
</organism>
<accession>A0A0K9PPL7</accession>
<evidence type="ECO:0000313" key="2">
    <source>
        <dbReference type="Proteomes" id="UP000036987"/>
    </source>
</evidence>
<dbReference type="EMBL" id="LFYR01000696">
    <property type="protein sequence ID" value="KMZ70909.1"/>
    <property type="molecule type" value="Genomic_DNA"/>
</dbReference>
<name>A0A0K9PPL7_ZOSMR</name>
<dbReference type="AlphaFoldDB" id="A0A0K9PPL7"/>
<comment type="caution">
    <text evidence="1">The sequence shown here is derived from an EMBL/GenBank/DDBJ whole genome shotgun (WGS) entry which is preliminary data.</text>
</comment>
<evidence type="ECO:0000313" key="1">
    <source>
        <dbReference type="EMBL" id="KMZ70909.1"/>
    </source>
</evidence>
<proteinExistence type="predicted"/>